<evidence type="ECO:0000313" key="2">
    <source>
        <dbReference type="EMBL" id="MEN9060843.1"/>
    </source>
</evidence>
<evidence type="ECO:0000256" key="1">
    <source>
        <dbReference type="SAM" id="MobiDB-lite"/>
    </source>
</evidence>
<feature type="region of interest" description="Disordered" evidence="1">
    <location>
        <begin position="28"/>
        <end position="76"/>
    </location>
</feature>
<sequence>MFGIWWTTSGVIEAPTATPRIVRAPLEIGPTPFSGAPSSAASRQAVIGPKRKGSGKDSDQKNSVPAPAMASVPSQWAIGVKRGEGVS</sequence>
<gene>
    <name evidence="2" type="ORF">ABFB10_07100</name>
</gene>
<keyword evidence="3" id="KW-1185">Reference proteome</keyword>
<dbReference type="AlphaFoldDB" id="A0AAW9SQI1"/>
<evidence type="ECO:0000313" key="3">
    <source>
        <dbReference type="Proteomes" id="UP001428774"/>
    </source>
</evidence>
<comment type="caution">
    <text evidence="2">The sequence shown here is derived from an EMBL/GenBank/DDBJ whole genome shotgun (WGS) entry which is preliminary data.</text>
</comment>
<proteinExistence type="predicted"/>
<protein>
    <submittedName>
        <fullName evidence="2">Uncharacterized protein</fullName>
    </submittedName>
</protein>
<dbReference type="RefSeq" id="WP_347165980.1">
    <property type="nucleotide sequence ID" value="NZ_JBDNCH010000002.1"/>
</dbReference>
<dbReference type="EMBL" id="JBDNCH010000002">
    <property type="protein sequence ID" value="MEN9060843.1"/>
    <property type="molecule type" value="Genomic_DNA"/>
</dbReference>
<reference evidence="2 3" key="1">
    <citation type="submission" date="2024-05" db="EMBL/GenBank/DDBJ databases">
        <title>Genome sequence of Ponticoccus litoralis KCCM 90028.</title>
        <authorList>
            <person name="Kim J.M."/>
            <person name="Lee J.K."/>
            <person name="Choi B.J."/>
            <person name="Bayburt H."/>
            <person name="Baek J.H."/>
            <person name="Jeon C.O."/>
        </authorList>
    </citation>
    <scope>NUCLEOTIDE SEQUENCE [LARGE SCALE GENOMIC DNA]</scope>
    <source>
        <strain evidence="2 3">KCCM 90028</strain>
    </source>
</reference>
<dbReference type="Proteomes" id="UP001428774">
    <property type="component" value="Unassembled WGS sequence"/>
</dbReference>
<name>A0AAW9SQI1_9RHOB</name>
<accession>A0AAW9SQI1</accession>
<organism evidence="2 3">
    <name type="scientific">Ponticoccus litoralis</name>
    <dbReference type="NCBI Taxonomy" id="422297"/>
    <lineage>
        <taxon>Bacteria</taxon>
        <taxon>Pseudomonadati</taxon>
        <taxon>Pseudomonadota</taxon>
        <taxon>Alphaproteobacteria</taxon>
        <taxon>Rhodobacterales</taxon>
        <taxon>Roseobacteraceae</taxon>
        <taxon>Ponticoccus</taxon>
    </lineage>
</organism>